<evidence type="ECO:0000313" key="3">
    <source>
        <dbReference type="Proteomes" id="UP000003835"/>
    </source>
</evidence>
<reference evidence="2 3" key="1">
    <citation type="submission" date="2008-07" db="EMBL/GenBank/DDBJ databases">
        <authorList>
            <person name="Tandeau de Marsac N."/>
            <person name="Ferriera S."/>
            <person name="Johnson J."/>
            <person name="Kravitz S."/>
            <person name="Beeson K."/>
            <person name="Sutton G."/>
            <person name="Rogers Y.-H."/>
            <person name="Friedman R."/>
            <person name="Frazier M."/>
            <person name="Venter J.C."/>
        </authorList>
    </citation>
    <scope>NUCLEOTIDE SEQUENCE [LARGE SCALE GENOMIC DNA]</scope>
    <source>
        <strain evidence="2 3">PCC 7420</strain>
    </source>
</reference>
<dbReference type="HOGENOM" id="CLU_083583_0_0_3"/>
<dbReference type="AlphaFoldDB" id="B4VIB2"/>
<evidence type="ECO:0000313" key="2">
    <source>
        <dbReference type="EMBL" id="EDX78129.1"/>
    </source>
</evidence>
<dbReference type="Gene3D" id="3.40.50.2020">
    <property type="match status" value="1"/>
</dbReference>
<dbReference type="STRING" id="118168.MC7420_7867"/>
<evidence type="ECO:0000259" key="1">
    <source>
        <dbReference type="Pfam" id="PF00156"/>
    </source>
</evidence>
<dbReference type="EMBL" id="DS989842">
    <property type="protein sequence ID" value="EDX78129.1"/>
    <property type="molecule type" value="Genomic_DNA"/>
</dbReference>
<protein>
    <recommendedName>
        <fullName evidence="1">Phosphoribosyltransferase domain-containing protein</fullName>
    </recommendedName>
</protein>
<name>B4VIB2_9CYAN</name>
<dbReference type="Proteomes" id="UP000003835">
    <property type="component" value="Unassembled WGS sequence"/>
</dbReference>
<dbReference type="OrthoDB" id="9810066at2"/>
<feature type="domain" description="Phosphoribosyltransferase" evidence="1">
    <location>
        <begin position="21"/>
        <end position="173"/>
    </location>
</feature>
<proteinExistence type="predicted"/>
<dbReference type="CDD" id="cd06223">
    <property type="entry name" value="PRTases_typeI"/>
    <property type="match status" value="1"/>
</dbReference>
<accession>B4VIB2</accession>
<dbReference type="InterPro" id="IPR029057">
    <property type="entry name" value="PRTase-like"/>
</dbReference>
<organism evidence="2 3">
    <name type="scientific">Coleofasciculus chthonoplastes PCC 7420</name>
    <dbReference type="NCBI Taxonomy" id="118168"/>
    <lineage>
        <taxon>Bacteria</taxon>
        <taxon>Bacillati</taxon>
        <taxon>Cyanobacteriota</taxon>
        <taxon>Cyanophyceae</taxon>
        <taxon>Coleofasciculales</taxon>
        <taxon>Coleofasciculaceae</taxon>
        <taxon>Coleofasciculus</taxon>
    </lineage>
</organism>
<keyword evidence="3" id="KW-1185">Reference proteome</keyword>
<dbReference type="eggNOG" id="COG1926">
    <property type="taxonomic scope" value="Bacteria"/>
</dbReference>
<gene>
    <name evidence="2" type="ORF">MC7420_7867</name>
</gene>
<dbReference type="InterPro" id="IPR000836">
    <property type="entry name" value="PRTase_dom"/>
</dbReference>
<sequence>MSSAPLFSDRTHAGEELAQALLTQIAELEMTTGETVPPMVYALPRGGIPVAVPIARQLNCPLDIVVAKKITTPQNPELAIGAVTSDGQVLWAQQRLWRRLKANLRETALRQAQDKAQAQLAEFTPGCPQVNPQGKLALLVDDGIATGMTIIAATQALKEHHPHQIWICTPVAPAGLIKYLGHFCDRLVILETPDNFLSVSRFYEEFPQVNTDEALAYLQEYNHLPYQQ</sequence>
<dbReference type="Pfam" id="PF00156">
    <property type="entry name" value="Pribosyltran"/>
    <property type="match status" value="1"/>
</dbReference>
<dbReference type="RefSeq" id="WP_006098565.1">
    <property type="nucleotide sequence ID" value="NZ_DS989842.1"/>
</dbReference>
<dbReference type="SUPFAM" id="SSF53271">
    <property type="entry name" value="PRTase-like"/>
    <property type="match status" value="1"/>
</dbReference>
<dbReference type="Gene3D" id="3.30.1310.20">
    <property type="entry name" value="PRTase-like"/>
    <property type="match status" value="1"/>
</dbReference>